<organism evidence="2 3">
    <name type="scientific">Flavobacterium profundi</name>
    <dbReference type="NCBI Taxonomy" id="1774945"/>
    <lineage>
        <taxon>Bacteria</taxon>
        <taxon>Pseudomonadati</taxon>
        <taxon>Bacteroidota</taxon>
        <taxon>Flavobacteriia</taxon>
        <taxon>Flavobacteriales</taxon>
        <taxon>Flavobacteriaceae</taxon>
        <taxon>Flavobacterium</taxon>
    </lineage>
</organism>
<accession>A0A6I4IHU2</accession>
<feature type="transmembrane region" description="Helical" evidence="1">
    <location>
        <begin position="147"/>
        <end position="172"/>
    </location>
</feature>
<evidence type="ECO:0000313" key="2">
    <source>
        <dbReference type="EMBL" id="MVO09134.1"/>
    </source>
</evidence>
<dbReference type="EMBL" id="WQLW01000005">
    <property type="protein sequence ID" value="MVO09134.1"/>
    <property type="molecule type" value="Genomic_DNA"/>
</dbReference>
<evidence type="ECO:0000256" key="1">
    <source>
        <dbReference type="SAM" id="Phobius"/>
    </source>
</evidence>
<evidence type="ECO:0000313" key="3">
    <source>
        <dbReference type="Proteomes" id="UP000431264"/>
    </source>
</evidence>
<dbReference type="Pfam" id="PF13858">
    <property type="entry name" value="DUF4199"/>
    <property type="match status" value="1"/>
</dbReference>
<dbReference type="OrthoDB" id="1122768at2"/>
<dbReference type="AlphaFoldDB" id="A0A6I4IHU2"/>
<feature type="transmembrane region" description="Helical" evidence="1">
    <location>
        <begin position="83"/>
        <end position="106"/>
    </location>
</feature>
<keyword evidence="1" id="KW-1133">Transmembrane helix</keyword>
<protein>
    <submittedName>
        <fullName evidence="2">DUF4199 family protein</fullName>
    </submittedName>
</protein>
<comment type="caution">
    <text evidence="2">The sequence shown here is derived from an EMBL/GenBank/DDBJ whole genome shotgun (WGS) entry which is preliminary data.</text>
</comment>
<keyword evidence="1" id="KW-0472">Membrane</keyword>
<feature type="transmembrane region" description="Helical" evidence="1">
    <location>
        <begin position="12"/>
        <end position="32"/>
    </location>
</feature>
<feature type="transmembrane region" description="Helical" evidence="1">
    <location>
        <begin position="44"/>
        <end position="63"/>
    </location>
</feature>
<dbReference type="Proteomes" id="UP000431264">
    <property type="component" value="Unassembled WGS sequence"/>
</dbReference>
<dbReference type="RefSeq" id="WP_140997523.1">
    <property type="nucleotide sequence ID" value="NZ_VDCZ01000005.1"/>
</dbReference>
<dbReference type="InterPro" id="IPR025250">
    <property type="entry name" value="DUF4199"/>
</dbReference>
<name>A0A6I4IHU2_9FLAO</name>
<gene>
    <name evidence="2" type="ORF">GOQ30_08165</name>
</gene>
<reference evidence="3" key="1">
    <citation type="submission" date="2019-05" db="EMBL/GenBank/DDBJ databases">
        <title>Flavobacterium profundi sp. nov., isolated from a deep-sea seamount.</title>
        <authorList>
            <person name="Zhang D.-C."/>
        </authorList>
    </citation>
    <scope>NUCLEOTIDE SEQUENCE [LARGE SCALE GENOMIC DNA]</scope>
    <source>
        <strain evidence="3">TP390</strain>
    </source>
</reference>
<proteinExistence type="predicted"/>
<sequence length="179" mass="20306">MDKSTSPAKSGLNYGIIFAVIMILEFVIMYALNINPQEKPMVGIIMNVLNYLILPFAFIYLAATNFKNNFNNGFISLGQTLKIGVSLCAFAALIYGLFYIIFDLIIPEFSVEMFEKIQEVTVRQNPNMTSEQLKMSMKFVKMFMNPYVLVPFTIIMYSVIGIVHSLIVGLIVRKDKPSF</sequence>
<keyword evidence="1" id="KW-0812">Transmembrane</keyword>
<keyword evidence="3" id="KW-1185">Reference proteome</keyword>